<dbReference type="Proteomes" id="UP000838763">
    <property type="component" value="Unassembled WGS sequence"/>
</dbReference>
<sequence length="709" mass="75962">MPEGQLHVIALISGGKDSFYSLLHCLRNGHRVAALANLYPPHVVSGGERAVEGAALEGPKEEREASAAATKVDMIEPHAALGGGKAPRRKRQRASLYRRAITGGAAQSVRDYDGLGADGDRREETESMTELLRAVMKRHPEANAVCAGAILSTYQRTRVESVAVRLGLLLSDMADAGLDARIIKVASAGLDEEFLWTTVSSRQGIARARKALRHYGGGGRLVVGEDGRKVVREGGGCSWLRFTQARVEAKSAVGAEEEKEPSLEATPRVLGVLDAKFADILDSIAQLDKDSPSSVGDETRSVMDKIRNRLGELSAQCVTNTLVVLRHMSDFAQVNKVYGELFTFPNPRRGQAIDVPVSSSSGAAADAISGQPAAAPNPSPVRIVAIAGQIPLMPATMELPEPLESSLDLQIVLALQHLWRIGVEMKVQLWAGAVAYFPRAGSPEEMVHKAKRAALAWQGAHVGVRGQGGDEDDEDEDDENGPDLWDLKYNSEYMNYGEARAGPKPLPDWEAFRKQPNGEAAQRVPPFFAVEVEELPRQAGIEWHVHAALSYVESGAAHVEERSGVARSAALGDADVSWRASHTLAEAGGGRVFVHTTVAIHQGGQTLSAARIHDVIGEAAAASSSSSLSLASVAVGGVMTCSVVQAGIKADAISYLWRHRGGACRRQRRGLRRRTRSARAAICALSVDTRRGGNPIAVVALFRDVYFRS</sequence>
<dbReference type="GO" id="GO:0017183">
    <property type="term" value="P:protein histidyl modification to diphthamide"/>
    <property type="evidence" value="ECO:0007669"/>
    <property type="project" value="TreeGrafter"/>
</dbReference>
<keyword evidence="8" id="KW-1185">Reference proteome</keyword>
<proteinExistence type="predicted"/>
<dbReference type="CDD" id="cd01994">
    <property type="entry name" value="AANH_PF0828-like"/>
    <property type="match status" value="1"/>
</dbReference>
<comment type="catalytic activity">
    <reaction evidence="5">
        <text>diphthine-[translation elongation factor 2] + NH4(+) + ATP = diphthamide-[translation elongation factor 2] + AMP + diphosphate + H(+)</text>
        <dbReference type="Rhea" id="RHEA:19753"/>
        <dbReference type="Rhea" id="RHEA-COMP:10172"/>
        <dbReference type="Rhea" id="RHEA-COMP:10174"/>
        <dbReference type="ChEBI" id="CHEBI:15378"/>
        <dbReference type="ChEBI" id="CHEBI:16692"/>
        <dbReference type="ChEBI" id="CHEBI:28938"/>
        <dbReference type="ChEBI" id="CHEBI:30616"/>
        <dbReference type="ChEBI" id="CHEBI:33019"/>
        <dbReference type="ChEBI" id="CHEBI:82696"/>
        <dbReference type="ChEBI" id="CHEBI:456215"/>
        <dbReference type="EC" id="6.3.1.14"/>
    </reaction>
</comment>
<dbReference type="Gene3D" id="3.30.1330.40">
    <property type="entry name" value="RutC-like"/>
    <property type="match status" value="1"/>
</dbReference>
<dbReference type="SUPFAM" id="SSF55298">
    <property type="entry name" value="YjgF-like"/>
    <property type="match status" value="1"/>
</dbReference>
<dbReference type="OrthoDB" id="686384at2759"/>
<dbReference type="Gene3D" id="3.90.1490.10">
    <property type="entry name" value="putative n-type atp pyrophosphatase, domain 2"/>
    <property type="match status" value="1"/>
</dbReference>
<feature type="region of interest" description="Disordered" evidence="6">
    <location>
        <begin position="463"/>
        <end position="484"/>
    </location>
</feature>
<dbReference type="InterPro" id="IPR014729">
    <property type="entry name" value="Rossmann-like_a/b/a_fold"/>
</dbReference>
<dbReference type="PANTHER" id="PTHR12196:SF2">
    <property type="entry name" value="DIPHTHINE--AMMONIA LIGASE"/>
    <property type="match status" value="1"/>
</dbReference>
<evidence type="ECO:0000256" key="5">
    <source>
        <dbReference type="ARBA" id="ARBA00048108"/>
    </source>
</evidence>
<evidence type="ECO:0000256" key="1">
    <source>
        <dbReference type="ARBA" id="ARBA00012089"/>
    </source>
</evidence>
<evidence type="ECO:0000256" key="6">
    <source>
        <dbReference type="SAM" id="MobiDB-lite"/>
    </source>
</evidence>
<feature type="compositionally biased region" description="Acidic residues" evidence="6">
    <location>
        <begin position="469"/>
        <end position="481"/>
    </location>
</feature>
<comment type="caution">
    <text evidence="7">The sequence shown here is derived from an EMBL/GenBank/DDBJ whole genome shotgun (WGS) entry which is preliminary data.</text>
</comment>
<evidence type="ECO:0000313" key="7">
    <source>
        <dbReference type="EMBL" id="CAI4216475.1"/>
    </source>
</evidence>
<dbReference type="InterPro" id="IPR002761">
    <property type="entry name" value="Diphthami_syn_dom"/>
</dbReference>
<dbReference type="InterPro" id="IPR035959">
    <property type="entry name" value="RutC-like_sf"/>
</dbReference>
<dbReference type="AlphaFoldDB" id="A0A9P1MB58"/>
<accession>A0A9P1MB58</accession>
<dbReference type="Gene3D" id="3.40.50.620">
    <property type="entry name" value="HUPs"/>
    <property type="match status" value="1"/>
</dbReference>
<organism evidence="7 8">
    <name type="scientific">Parascedosporium putredinis</name>
    <dbReference type="NCBI Taxonomy" id="1442378"/>
    <lineage>
        <taxon>Eukaryota</taxon>
        <taxon>Fungi</taxon>
        <taxon>Dikarya</taxon>
        <taxon>Ascomycota</taxon>
        <taxon>Pezizomycotina</taxon>
        <taxon>Sordariomycetes</taxon>
        <taxon>Hypocreomycetidae</taxon>
        <taxon>Microascales</taxon>
        <taxon>Microascaceae</taxon>
        <taxon>Parascedosporium</taxon>
    </lineage>
</organism>
<dbReference type="EC" id="6.3.1.14" evidence="1"/>
<evidence type="ECO:0000313" key="8">
    <source>
        <dbReference type="Proteomes" id="UP000838763"/>
    </source>
</evidence>
<dbReference type="SUPFAM" id="SSF52402">
    <property type="entry name" value="Adenine nucleotide alpha hydrolases-like"/>
    <property type="match status" value="1"/>
</dbReference>
<dbReference type="EMBL" id="CALLCH030000015">
    <property type="protein sequence ID" value="CAI4216475.1"/>
    <property type="molecule type" value="Genomic_DNA"/>
</dbReference>
<protein>
    <recommendedName>
        <fullName evidence="2">Diphthine--ammonia ligase</fullName>
        <ecNumber evidence="1">6.3.1.14</ecNumber>
    </recommendedName>
    <alternativeName>
        <fullName evidence="3">Diphthamide synthase</fullName>
    </alternativeName>
    <alternativeName>
        <fullName evidence="4">Diphthamide synthetase</fullName>
    </alternativeName>
</protein>
<evidence type="ECO:0000256" key="4">
    <source>
        <dbReference type="ARBA" id="ARBA00031552"/>
    </source>
</evidence>
<name>A0A9P1MB58_9PEZI</name>
<dbReference type="GO" id="GO:0017178">
    <property type="term" value="F:diphthine-ammonia ligase activity"/>
    <property type="evidence" value="ECO:0007669"/>
    <property type="project" value="UniProtKB-EC"/>
</dbReference>
<dbReference type="InterPro" id="IPR030662">
    <property type="entry name" value="DPH6/MJ0570"/>
</dbReference>
<reference evidence="7" key="1">
    <citation type="submission" date="2022-11" db="EMBL/GenBank/DDBJ databases">
        <authorList>
            <person name="Scott C."/>
            <person name="Bruce N."/>
        </authorList>
    </citation>
    <scope>NUCLEOTIDE SEQUENCE</scope>
</reference>
<evidence type="ECO:0000256" key="3">
    <source>
        <dbReference type="ARBA" id="ARBA00029814"/>
    </source>
</evidence>
<dbReference type="CDD" id="cd06156">
    <property type="entry name" value="eu_AANH_C_2"/>
    <property type="match status" value="1"/>
</dbReference>
<evidence type="ECO:0000256" key="2">
    <source>
        <dbReference type="ARBA" id="ARBA00018426"/>
    </source>
</evidence>
<dbReference type="PANTHER" id="PTHR12196">
    <property type="entry name" value="DOMAIN OF UNKNOWN FUNCTION 71 DUF71 -CONTAINING PROTEIN"/>
    <property type="match status" value="1"/>
</dbReference>
<gene>
    <name evidence="7" type="ORF">PPNO1_LOCUS6129</name>
</gene>